<dbReference type="PANTHER" id="PTHR32467">
    <property type="entry name" value="AP2-LIKE ETHYLENE-RESPONSIVE TRANSCRIPTION FACTOR"/>
    <property type="match status" value="1"/>
</dbReference>
<evidence type="ECO:0000256" key="3">
    <source>
        <dbReference type="ARBA" id="ARBA00023125"/>
    </source>
</evidence>
<dbReference type="RefSeq" id="XP_001421114.1">
    <property type="nucleotide sequence ID" value="XM_001421077.1"/>
</dbReference>
<dbReference type="STRING" id="436017.A4S6M3"/>
<dbReference type="GeneID" id="5005179"/>
<gene>
    <name evidence="8" type="ORF">OSTLU_93618</name>
    <name evidence="9" type="ORF">OSTLU_94161</name>
</gene>
<name>A4S6M3_OSTLU</name>
<dbReference type="OMA" id="AMINSEG"/>
<evidence type="ECO:0000256" key="6">
    <source>
        <dbReference type="SAM" id="MobiDB-lite"/>
    </source>
</evidence>
<sequence>MPTALRASRARTPTSESAHAVDGLPGTQPRAKKTKEVSGESLGKYRGVYKWKNGKYRAMINSEGKTYGLGVFSDVEAAAMAFDRASIVLGRQPKNFATSNRYEFELDELSKLNGNIQALRRMTSDRAPDKSKSMSVYRGVHRCSRTGRYRSEIEHNGKKFSLGVHAKEEDAARTYDQAAIVCLGGLAVTNFDRQEYQLAHLDHFAGDLDKYRASLHIKIRRQGTSRSRCTSKHEGVRKYEHTWKSGKKTVKWRAEVKVEGKSKQLGYFRSEDEAAQAVKTFRVGYAATATAGA</sequence>
<evidence type="ECO:0000259" key="7">
    <source>
        <dbReference type="PROSITE" id="PS51032"/>
    </source>
</evidence>
<evidence type="ECO:0000313" key="10">
    <source>
        <dbReference type="Proteomes" id="UP000001568"/>
    </source>
</evidence>
<dbReference type="EMBL" id="CP000601">
    <property type="protein sequence ID" value="ABP01199.1"/>
    <property type="molecule type" value="Genomic_DNA"/>
</dbReference>
<dbReference type="Pfam" id="PF00847">
    <property type="entry name" value="AP2"/>
    <property type="match status" value="1"/>
</dbReference>
<dbReference type="GeneID" id="5006898"/>
<feature type="domain" description="AP2/ERF" evidence="7">
    <location>
        <begin position="136"/>
        <end position="192"/>
    </location>
</feature>
<dbReference type="Gene3D" id="3.30.730.10">
    <property type="entry name" value="AP2/ERF domain"/>
    <property type="match status" value="2"/>
</dbReference>
<dbReference type="PROSITE" id="PS51032">
    <property type="entry name" value="AP2_ERF"/>
    <property type="match status" value="2"/>
</dbReference>
<dbReference type="KEGG" id="olu:OSTLU_94161"/>
<organism evidence="8 10">
    <name type="scientific">Ostreococcus lucimarinus (strain CCE9901)</name>
    <dbReference type="NCBI Taxonomy" id="436017"/>
    <lineage>
        <taxon>Eukaryota</taxon>
        <taxon>Viridiplantae</taxon>
        <taxon>Chlorophyta</taxon>
        <taxon>Mamiellophyceae</taxon>
        <taxon>Mamiellales</taxon>
        <taxon>Bathycoccaceae</taxon>
        <taxon>Ostreococcus</taxon>
    </lineage>
</organism>
<proteinExistence type="predicted"/>
<dbReference type="OrthoDB" id="550275at2759"/>
<evidence type="ECO:0000256" key="5">
    <source>
        <dbReference type="ARBA" id="ARBA00023242"/>
    </source>
</evidence>
<dbReference type="SUPFAM" id="SSF54171">
    <property type="entry name" value="DNA-binding domain"/>
    <property type="match status" value="2"/>
</dbReference>
<evidence type="ECO:0000313" key="8">
    <source>
        <dbReference type="EMBL" id="ABO99407.1"/>
    </source>
</evidence>
<dbReference type="Gramene" id="ABP01199">
    <property type="protein sequence ID" value="ABP01199"/>
    <property type="gene ID" value="OSTLU_94161"/>
</dbReference>
<dbReference type="GO" id="GO:0003677">
    <property type="term" value="F:DNA binding"/>
    <property type="evidence" value="ECO:0007669"/>
    <property type="project" value="UniProtKB-KW"/>
</dbReference>
<dbReference type="InterPro" id="IPR001471">
    <property type="entry name" value="AP2/ERF_dom"/>
</dbReference>
<dbReference type="PANTHER" id="PTHR32467:SF213">
    <property type="entry name" value="OS03G0770700 PROTEIN"/>
    <property type="match status" value="1"/>
</dbReference>
<comment type="subcellular location">
    <subcellularLocation>
        <location evidence="1">Nucleus</location>
    </subcellularLocation>
</comment>
<dbReference type="HOGENOM" id="CLU_951196_0_0_1"/>
<dbReference type="InterPro" id="IPR036955">
    <property type="entry name" value="AP2/ERF_dom_sf"/>
</dbReference>
<keyword evidence="3" id="KW-0238">DNA-binding</keyword>
<dbReference type="GO" id="GO:0003700">
    <property type="term" value="F:DNA-binding transcription factor activity"/>
    <property type="evidence" value="ECO:0007669"/>
    <property type="project" value="InterPro"/>
</dbReference>
<dbReference type="Proteomes" id="UP000001568">
    <property type="component" value="Chromosome 21"/>
</dbReference>
<evidence type="ECO:0000256" key="4">
    <source>
        <dbReference type="ARBA" id="ARBA00023163"/>
    </source>
</evidence>
<accession>A4S6M3</accession>
<feature type="region of interest" description="Disordered" evidence="6">
    <location>
        <begin position="1"/>
        <end position="38"/>
    </location>
</feature>
<keyword evidence="5" id="KW-0539">Nucleus</keyword>
<dbReference type="GO" id="GO:0005634">
    <property type="term" value="C:nucleus"/>
    <property type="evidence" value="ECO:0007669"/>
    <property type="project" value="UniProtKB-SubCell"/>
</dbReference>
<dbReference type="Gramene" id="ABO99407">
    <property type="protein sequence ID" value="ABO99407"/>
    <property type="gene ID" value="OSTLU_93618"/>
</dbReference>
<keyword evidence="4" id="KW-0804">Transcription</keyword>
<dbReference type="Proteomes" id="UP000001568">
    <property type="component" value="Chromosome 13"/>
</dbReference>
<reference evidence="8 10" key="1">
    <citation type="journal article" date="2007" name="Proc. Natl. Acad. Sci. U.S.A.">
        <title>The tiny eukaryote Ostreococcus provides genomic insights into the paradox of plankton speciation.</title>
        <authorList>
            <person name="Palenik B."/>
            <person name="Grimwood J."/>
            <person name="Aerts A."/>
            <person name="Rouze P."/>
            <person name="Salamov A."/>
            <person name="Putnam N."/>
            <person name="Dupont C."/>
            <person name="Jorgensen R."/>
            <person name="Derelle E."/>
            <person name="Rombauts S."/>
            <person name="Zhou K."/>
            <person name="Otillar R."/>
            <person name="Merchant S.S."/>
            <person name="Podell S."/>
            <person name="Gaasterland T."/>
            <person name="Napoli C."/>
            <person name="Gendler K."/>
            <person name="Manuell A."/>
            <person name="Tai V."/>
            <person name="Vallon O."/>
            <person name="Piganeau G."/>
            <person name="Jancek S."/>
            <person name="Heijde M."/>
            <person name="Jabbari K."/>
            <person name="Bowler C."/>
            <person name="Lohr M."/>
            <person name="Robbens S."/>
            <person name="Werner G."/>
            <person name="Dubchak I."/>
            <person name="Pazour G.J."/>
            <person name="Ren Q."/>
            <person name="Paulsen I."/>
            <person name="Delwiche C."/>
            <person name="Schmutz J."/>
            <person name="Rokhsar D."/>
            <person name="Van de Peer Y."/>
            <person name="Moreau H."/>
            <person name="Grigoriev I.V."/>
        </authorList>
    </citation>
    <scope>NUCLEOTIDE SEQUENCE [LARGE SCALE GENOMIC DNA]</scope>
    <source>
        <strain evidence="8 10">CCE9901</strain>
    </source>
</reference>
<dbReference type="AlphaFoldDB" id="A4S6M3"/>
<protein>
    <recommendedName>
        <fullName evidence="7">AP2/ERF domain-containing protein</fullName>
    </recommendedName>
</protein>
<feature type="domain" description="AP2/ERF" evidence="7">
    <location>
        <begin position="44"/>
        <end position="105"/>
    </location>
</feature>
<dbReference type="SMART" id="SM00380">
    <property type="entry name" value="AP2"/>
    <property type="match status" value="2"/>
</dbReference>
<evidence type="ECO:0000313" key="9">
    <source>
        <dbReference type="EMBL" id="ABP01199.1"/>
    </source>
</evidence>
<dbReference type="InterPro" id="IPR016177">
    <property type="entry name" value="DNA-bd_dom_sf"/>
</dbReference>
<dbReference type="KEGG" id="olu:OSTLU_93618"/>
<keyword evidence="2" id="KW-0805">Transcription regulation</keyword>
<evidence type="ECO:0000256" key="1">
    <source>
        <dbReference type="ARBA" id="ARBA00004123"/>
    </source>
</evidence>
<dbReference type="EMBL" id="CP000593">
    <property type="protein sequence ID" value="ABO99407.1"/>
    <property type="molecule type" value="Genomic_DNA"/>
</dbReference>
<evidence type="ECO:0000256" key="2">
    <source>
        <dbReference type="ARBA" id="ARBA00023015"/>
    </source>
</evidence>
<dbReference type="RefSeq" id="XP_001422840.1">
    <property type="nucleotide sequence ID" value="XM_001422803.1"/>
</dbReference>
<keyword evidence="10" id="KW-1185">Reference proteome</keyword>